<sequence>MRKRSLILATAAIVAVWAWRRGEAEAPVRGGENEGQVRTDMSFRFNEATAERPVVGPAAIAGRVRDRQGQAIAGASVCARVRGGGPAWAGEWVPNCGVSGRDGDYRLAGLLPGRYAIEASARGYLPGRPGEAQGPESLVTVAAGGEASGIDVVLWPGGVALRGSVFDASGGEIEGAIVSAGGSTDFTGPDGSFVLHVRPGKHGVQALAEGYAPGGVWATVPGQTAQMQLLPEAVLVGRVVRASDGLPVADATVAARRGSPQVTVTDADGNFRIGQLRPGLFKPRVEADAYTGMAEGQVHIGIGETSTPVIVRVHPATLVRGKIVGPGGASCAEGSVSLTEPTTRRMAWATVEADGEVTVRGLLPGTYAVTVACAGYVPEDSYEAITVGEAPIEGLTWKVRAGQAIRGKVVDARGGAALVEAVLAHPQAAAGGAGRALDGRVGPDGSFHLIGARPGAYSIEVSPGPGRPPPPRVPVEVPEGRDVEGVEIRLPDGSEVRGRVIDGAGRPVARASVRLRGAQTGGSQESDDDGRFALQGVQPGQYRATASIDFVVLKRPGQRPEEVPGVPVEVRAGAATEVEIVVEARDGRITGQVVDAAGGPIADAFLDWTREAEPGTMGSWAVAPPQPKLSDGEGRFEISGLSPGTYAITASRRGSPGQGTVEHVAVGATTVVTIPETGEIGGSVRIAGGGAPEWVKVMANEASRHLWVDDEFFRTGGRFTLAGLGPGTYVVRAESGEGAAEATVRLGEGEVRRDVELVLAPRVTVRGRLVDVETGAPVVGMDVRVQAPQGGLGGDRTGSRHVTDAQGRFEVAGVAVGPVIVSASPANRDYASGDYAATSATVLLEGTGTVELTPIAVARRRAPADQPAADLGFSVLPVPGEQAPGTARVVVALVRPDGPAGRAGLRAGDEIVAVDGHSVVGPTHHLFRPLTTVASGRTLQLTLGRGESIAVTAEALR</sequence>
<evidence type="ECO:0000313" key="3">
    <source>
        <dbReference type="Proteomes" id="UP001139031"/>
    </source>
</evidence>
<dbReference type="SUPFAM" id="SSF50156">
    <property type="entry name" value="PDZ domain-like"/>
    <property type="match status" value="1"/>
</dbReference>
<keyword evidence="3" id="KW-1185">Reference proteome</keyword>
<dbReference type="Pfam" id="PF13620">
    <property type="entry name" value="CarboxypepD_reg"/>
    <property type="match status" value="4"/>
</dbReference>
<dbReference type="InterPro" id="IPR041489">
    <property type="entry name" value="PDZ_6"/>
</dbReference>
<reference evidence="2" key="1">
    <citation type="submission" date="2021-08" db="EMBL/GenBank/DDBJ databases">
        <authorList>
            <person name="Stevens D.C."/>
        </authorList>
    </citation>
    <scope>NUCLEOTIDE SEQUENCE</scope>
    <source>
        <strain evidence="2">DSM 53165</strain>
    </source>
</reference>
<evidence type="ECO:0000259" key="1">
    <source>
        <dbReference type="PROSITE" id="PS50106"/>
    </source>
</evidence>
<dbReference type="Gene3D" id="2.30.42.10">
    <property type="match status" value="1"/>
</dbReference>
<dbReference type="Proteomes" id="UP001139031">
    <property type="component" value="Unassembled WGS sequence"/>
</dbReference>
<dbReference type="PROSITE" id="PS50106">
    <property type="entry name" value="PDZ"/>
    <property type="match status" value="1"/>
</dbReference>
<dbReference type="SMART" id="SM00228">
    <property type="entry name" value="PDZ"/>
    <property type="match status" value="1"/>
</dbReference>
<dbReference type="SUPFAM" id="SSF49452">
    <property type="entry name" value="Starch-binding domain-like"/>
    <property type="match status" value="5"/>
</dbReference>
<dbReference type="CDD" id="cd00136">
    <property type="entry name" value="PDZ_canonical"/>
    <property type="match status" value="1"/>
</dbReference>
<dbReference type="InterPro" id="IPR001478">
    <property type="entry name" value="PDZ"/>
</dbReference>
<protein>
    <submittedName>
        <fullName evidence="2">Carboxypeptidase regulatory-like domain-containing protein</fullName>
    </submittedName>
</protein>
<gene>
    <name evidence="2" type="ORF">K7C98_12190</name>
</gene>
<dbReference type="Pfam" id="PF17820">
    <property type="entry name" value="PDZ_6"/>
    <property type="match status" value="1"/>
</dbReference>
<dbReference type="InterPro" id="IPR013784">
    <property type="entry name" value="Carb-bd-like_fold"/>
</dbReference>
<evidence type="ECO:0000313" key="2">
    <source>
        <dbReference type="EMBL" id="MBZ5710014.1"/>
    </source>
</evidence>
<dbReference type="EMBL" id="JAIRAU010000011">
    <property type="protein sequence ID" value="MBZ5710014.1"/>
    <property type="molecule type" value="Genomic_DNA"/>
</dbReference>
<dbReference type="InterPro" id="IPR036034">
    <property type="entry name" value="PDZ_sf"/>
</dbReference>
<organism evidence="2 3">
    <name type="scientific">Nannocystis pusilla</name>
    <dbReference type="NCBI Taxonomy" id="889268"/>
    <lineage>
        <taxon>Bacteria</taxon>
        <taxon>Pseudomonadati</taxon>
        <taxon>Myxococcota</taxon>
        <taxon>Polyangia</taxon>
        <taxon>Nannocystales</taxon>
        <taxon>Nannocystaceae</taxon>
        <taxon>Nannocystis</taxon>
    </lineage>
</organism>
<proteinExistence type="predicted"/>
<dbReference type="InterPro" id="IPR008969">
    <property type="entry name" value="CarboxyPept-like_regulatory"/>
</dbReference>
<comment type="caution">
    <text evidence="2">The sequence shown here is derived from an EMBL/GenBank/DDBJ whole genome shotgun (WGS) entry which is preliminary data.</text>
</comment>
<accession>A0ABS7TP58</accession>
<name>A0ABS7TP58_9BACT</name>
<dbReference type="Gene3D" id="2.60.40.1120">
    <property type="entry name" value="Carboxypeptidase-like, regulatory domain"/>
    <property type="match status" value="6"/>
</dbReference>
<dbReference type="SUPFAM" id="SSF49464">
    <property type="entry name" value="Carboxypeptidase regulatory domain-like"/>
    <property type="match status" value="2"/>
</dbReference>
<dbReference type="RefSeq" id="WP_224191785.1">
    <property type="nucleotide sequence ID" value="NZ_JAIRAU010000011.1"/>
</dbReference>
<feature type="domain" description="PDZ" evidence="1">
    <location>
        <begin position="856"/>
        <end position="924"/>
    </location>
</feature>